<evidence type="ECO:0000313" key="3">
    <source>
        <dbReference type="Proteomes" id="UP000054770"/>
    </source>
</evidence>
<name>A0A158KCE3_9BURK</name>
<dbReference type="Gene3D" id="3.40.50.10540">
    <property type="entry name" value="Crotonobetainyl-coa:carnitine coa-transferase, domain 1"/>
    <property type="match status" value="1"/>
</dbReference>
<dbReference type="InterPro" id="IPR044855">
    <property type="entry name" value="CoA-Trfase_III_dom3_sf"/>
</dbReference>
<keyword evidence="1" id="KW-0808">Transferase</keyword>
<protein>
    <submittedName>
        <fullName evidence="2">L-carnitine dehydratase/bile acid-inducible protein F</fullName>
    </submittedName>
</protein>
<reference evidence="2" key="1">
    <citation type="submission" date="2016-01" db="EMBL/GenBank/DDBJ databases">
        <authorList>
            <person name="Peeters C."/>
        </authorList>
    </citation>
    <scope>NUCLEOTIDE SEQUENCE [LARGE SCALE GENOMIC DNA]</scope>
    <source>
        <strain evidence="2">LMG 22940</strain>
    </source>
</reference>
<dbReference type="OrthoDB" id="5294844at2"/>
<dbReference type="SUPFAM" id="SSF89796">
    <property type="entry name" value="CoA-transferase family III (CaiB/BaiF)"/>
    <property type="match status" value="1"/>
</dbReference>
<dbReference type="GO" id="GO:0008410">
    <property type="term" value="F:CoA-transferase activity"/>
    <property type="evidence" value="ECO:0007669"/>
    <property type="project" value="TreeGrafter"/>
</dbReference>
<dbReference type="InterPro" id="IPR023606">
    <property type="entry name" value="CoA-Trfase_III_dom_1_sf"/>
</dbReference>
<evidence type="ECO:0000256" key="1">
    <source>
        <dbReference type="ARBA" id="ARBA00022679"/>
    </source>
</evidence>
<gene>
    <name evidence="2" type="ORF">AWB68_05425</name>
</gene>
<dbReference type="PANTHER" id="PTHR48207">
    <property type="entry name" value="SUCCINATE--HYDROXYMETHYLGLUTARATE COA-TRANSFERASE"/>
    <property type="match status" value="1"/>
</dbReference>
<accession>A0A158KCE3</accession>
<dbReference type="RefSeq" id="WP_087647460.1">
    <property type="nucleotide sequence ID" value="NZ_FCON02000078.1"/>
</dbReference>
<evidence type="ECO:0000313" key="2">
    <source>
        <dbReference type="EMBL" id="SAL78459.1"/>
    </source>
</evidence>
<organism evidence="2 3">
    <name type="scientific">Caballeronia choica</name>
    <dbReference type="NCBI Taxonomy" id="326476"/>
    <lineage>
        <taxon>Bacteria</taxon>
        <taxon>Pseudomonadati</taxon>
        <taxon>Pseudomonadota</taxon>
        <taxon>Betaproteobacteria</taxon>
        <taxon>Burkholderiales</taxon>
        <taxon>Burkholderiaceae</taxon>
        <taxon>Caballeronia</taxon>
    </lineage>
</organism>
<dbReference type="AlphaFoldDB" id="A0A158KCE3"/>
<dbReference type="Proteomes" id="UP000054770">
    <property type="component" value="Unassembled WGS sequence"/>
</dbReference>
<sequence>MSFEPLKGIRVLDLTSVVVGPVCTARLAQYGAEVIKLESPEGDLMRGLGGLSPTGQHSGAYLHLNRGKRNLCCDLKKPGSKALIKKLVASADVVIANMRPQALVRLGLDAKSIRAEHPNKIYCLITGYGTDGPYAGHPTYDSVVQAATGMTGLMLARDGAPAYVPMLICDHVVGEIAAGSILAAIMQRKTTGDGSSIEVPMFETMSAFVLQEHLAQQSFDPPVGPPGDLRLLSPHNKPVKTADGWIAFTVNTDQQVRSFLKTVGREEFIGDPRFATVGARAQNVMEWFAIRGAPLTDKTTDEWLDLLQRADIAVKPCHTLDTLPRDPHLQAVGLLQSDEHPTEGKTVAIRSTIRFNDEFPPLPPFAQPRGWDTCAVLEDIGYSADDIAALLEEGAAVASLAQEKPPTASQKAS</sequence>
<dbReference type="EMBL" id="FCON02000078">
    <property type="protein sequence ID" value="SAL78459.1"/>
    <property type="molecule type" value="Genomic_DNA"/>
</dbReference>
<proteinExistence type="predicted"/>
<dbReference type="PANTHER" id="PTHR48207:SF4">
    <property type="entry name" value="BLL6097 PROTEIN"/>
    <property type="match status" value="1"/>
</dbReference>
<comment type="caution">
    <text evidence="2">The sequence shown here is derived from an EMBL/GenBank/DDBJ whole genome shotgun (WGS) entry which is preliminary data.</text>
</comment>
<dbReference type="Gene3D" id="3.30.1540.10">
    <property type="entry name" value="formyl-coa transferase, domain 3"/>
    <property type="match status" value="1"/>
</dbReference>
<dbReference type="InterPro" id="IPR003673">
    <property type="entry name" value="CoA-Trfase_fam_III"/>
</dbReference>
<keyword evidence="3" id="KW-1185">Reference proteome</keyword>
<dbReference type="Pfam" id="PF02515">
    <property type="entry name" value="CoA_transf_3"/>
    <property type="match status" value="1"/>
</dbReference>
<dbReference type="InterPro" id="IPR050483">
    <property type="entry name" value="CoA-transferase_III_domain"/>
</dbReference>